<dbReference type="Gene3D" id="3.60.21.10">
    <property type="match status" value="2"/>
</dbReference>
<dbReference type="EMBL" id="BMIU01000040">
    <property type="protein sequence ID" value="GGF51558.1"/>
    <property type="molecule type" value="Genomic_DNA"/>
</dbReference>
<organism evidence="2 3">
    <name type="scientific">Echinicola rosea</name>
    <dbReference type="NCBI Taxonomy" id="1807691"/>
    <lineage>
        <taxon>Bacteria</taxon>
        <taxon>Pseudomonadati</taxon>
        <taxon>Bacteroidota</taxon>
        <taxon>Cytophagia</taxon>
        <taxon>Cytophagales</taxon>
        <taxon>Cyclobacteriaceae</taxon>
        <taxon>Echinicola</taxon>
    </lineage>
</organism>
<dbReference type="Pfam" id="PF00149">
    <property type="entry name" value="Metallophos"/>
    <property type="match status" value="1"/>
</dbReference>
<dbReference type="Proteomes" id="UP000647339">
    <property type="component" value="Unassembled WGS sequence"/>
</dbReference>
<evidence type="ECO:0000313" key="3">
    <source>
        <dbReference type="Proteomes" id="UP000647339"/>
    </source>
</evidence>
<proteinExistence type="predicted"/>
<sequence length="618" mass="69675">MLLLVDNHAFGQKNDNVQIAFLADVHLQDVYADLGEGEFKGVYHPQTGKYATIRTMNAQIHSTRLFNENYFAFHEALKEVVAQGIKIVVLPGDFSDDGQPMNLKALNSILSEFSEAYGLRFYLTTGNHDPVTATRSPGGKYDFMGPGGKPQALVSDTSYLRHHLPADLPVAFSDQIAYGGYLDILEELGVFGFYPSEEDVFWTHPFEALDYEGYSFQKAEKNAVLANRYFDISAADSLLDLSYLVEPVEGIWLLGIDANVYFPVGGTGIFKGSSVGFNLAKDQKSHQLEWIKKIAKEAEKRGKILVSFSHYPLVEFNDGTDKLLKKTFGPEKFQLTRSPLPAISAAYADAGIKVHVAGHMHINDTGIFTSEIDNTLVNVQVPSLAAYPPAFKVLTFDQPGKIEVETHRLRKVQRMDEFFTLYKMEHDHLTAQHEPAIWKENILNATTYLDYTSHHLKELVRLRFIPNDWPENHTGKLLSLTGMELAYWATLENSDLRNKFLTDKTPNPKLFKQFSNSLKRQGIKKSWLADLGGQELITAFYFVKNGDQLAEEDMGKTTWKATTYLMESISNLTPDKKEAFGQFMVNFSSIFHSMLADIPSDHFMIDLVQGTIESKLRD</sequence>
<dbReference type="InterPro" id="IPR004843">
    <property type="entry name" value="Calcineurin-like_PHP"/>
</dbReference>
<name>A0ABQ1VBD1_9BACT</name>
<dbReference type="InterPro" id="IPR029052">
    <property type="entry name" value="Metallo-depent_PP-like"/>
</dbReference>
<feature type="domain" description="Calcineurin-like phosphoesterase" evidence="1">
    <location>
        <begin position="19"/>
        <end position="362"/>
    </location>
</feature>
<reference evidence="3" key="1">
    <citation type="journal article" date="2019" name="Int. J. Syst. Evol. Microbiol.">
        <title>The Global Catalogue of Microorganisms (GCM) 10K type strain sequencing project: providing services to taxonomists for standard genome sequencing and annotation.</title>
        <authorList>
            <consortium name="The Broad Institute Genomics Platform"/>
            <consortium name="The Broad Institute Genome Sequencing Center for Infectious Disease"/>
            <person name="Wu L."/>
            <person name="Ma J."/>
        </authorList>
    </citation>
    <scope>NUCLEOTIDE SEQUENCE [LARGE SCALE GENOMIC DNA]</scope>
    <source>
        <strain evidence="3">CGMCC 1.15407</strain>
    </source>
</reference>
<dbReference type="SUPFAM" id="SSF56300">
    <property type="entry name" value="Metallo-dependent phosphatases"/>
    <property type="match status" value="1"/>
</dbReference>
<comment type="caution">
    <text evidence="2">The sequence shown here is derived from an EMBL/GenBank/DDBJ whole genome shotgun (WGS) entry which is preliminary data.</text>
</comment>
<evidence type="ECO:0000313" key="2">
    <source>
        <dbReference type="EMBL" id="GGF51558.1"/>
    </source>
</evidence>
<keyword evidence="3" id="KW-1185">Reference proteome</keyword>
<accession>A0ABQ1VBD1</accession>
<gene>
    <name evidence="2" type="ORF">GCM10011339_45080</name>
</gene>
<evidence type="ECO:0000259" key="1">
    <source>
        <dbReference type="Pfam" id="PF00149"/>
    </source>
</evidence>
<protein>
    <submittedName>
        <fullName evidence="2">Metallophosphoesterase</fullName>
    </submittedName>
</protein>